<gene>
    <name evidence="2" type="ORF">AFUS01_LOCUS13531</name>
</gene>
<feature type="transmembrane region" description="Helical" evidence="1">
    <location>
        <begin position="76"/>
        <end position="94"/>
    </location>
</feature>
<dbReference type="PANTHER" id="PTHR16172">
    <property type="entry name" value="MAJOR FACILITATOR SUPERFAMILY DOMAIN-CONTAINING PROTEIN 6-LIKE"/>
    <property type="match status" value="1"/>
</dbReference>
<dbReference type="Proteomes" id="UP000708208">
    <property type="component" value="Unassembled WGS sequence"/>
</dbReference>
<evidence type="ECO:0000313" key="2">
    <source>
        <dbReference type="EMBL" id="CAG7724516.1"/>
    </source>
</evidence>
<dbReference type="OrthoDB" id="5989317at2759"/>
<accession>A0A8J2P3U2</accession>
<sequence>MVKWKINSELLPAKLLYFFYFGGVGALWPFVPLLARLWSVSPLAFGISVCIGALLGIPFLLIIWKFLKTSETQKTVLQILICVQILLFGSFAILTQKIQPEDSLSNSRHVKLLCSHPSQQLHLQQCTSLDQSCSQKDIVRNYFEEGSDEWLHIKPTKVSKRGTYEHCDAKCLLDTQIMDVCDLFSDPKKCNSQEELIYYEKNQTYLKFEMRVE</sequence>
<feature type="transmembrane region" description="Helical" evidence="1">
    <location>
        <begin position="43"/>
        <end position="64"/>
    </location>
</feature>
<organism evidence="2 3">
    <name type="scientific">Allacma fusca</name>
    <dbReference type="NCBI Taxonomy" id="39272"/>
    <lineage>
        <taxon>Eukaryota</taxon>
        <taxon>Metazoa</taxon>
        <taxon>Ecdysozoa</taxon>
        <taxon>Arthropoda</taxon>
        <taxon>Hexapoda</taxon>
        <taxon>Collembola</taxon>
        <taxon>Symphypleona</taxon>
        <taxon>Sminthuridae</taxon>
        <taxon>Allacma</taxon>
    </lineage>
</organism>
<feature type="non-terminal residue" evidence="2">
    <location>
        <position position="213"/>
    </location>
</feature>
<dbReference type="PANTHER" id="PTHR16172:SF41">
    <property type="entry name" value="MAJOR FACILITATOR SUPERFAMILY DOMAIN-CONTAINING PROTEIN 6-LIKE"/>
    <property type="match status" value="1"/>
</dbReference>
<dbReference type="EMBL" id="CAJVCH010110326">
    <property type="protein sequence ID" value="CAG7724516.1"/>
    <property type="molecule type" value="Genomic_DNA"/>
</dbReference>
<dbReference type="AlphaFoldDB" id="A0A8J2P3U2"/>
<evidence type="ECO:0000256" key="1">
    <source>
        <dbReference type="SAM" id="Phobius"/>
    </source>
</evidence>
<evidence type="ECO:0000313" key="3">
    <source>
        <dbReference type="Proteomes" id="UP000708208"/>
    </source>
</evidence>
<protein>
    <submittedName>
        <fullName evidence="2">Uncharacterized protein</fullName>
    </submittedName>
</protein>
<comment type="caution">
    <text evidence="2">The sequence shown here is derived from an EMBL/GenBank/DDBJ whole genome shotgun (WGS) entry which is preliminary data.</text>
</comment>
<keyword evidence="3" id="KW-1185">Reference proteome</keyword>
<reference evidence="2" key="1">
    <citation type="submission" date="2021-06" db="EMBL/GenBank/DDBJ databases">
        <authorList>
            <person name="Hodson N. C."/>
            <person name="Mongue J. A."/>
            <person name="Jaron S. K."/>
        </authorList>
    </citation>
    <scope>NUCLEOTIDE SEQUENCE</scope>
</reference>
<keyword evidence="1" id="KW-0812">Transmembrane</keyword>
<dbReference type="GO" id="GO:0016020">
    <property type="term" value="C:membrane"/>
    <property type="evidence" value="ECO:0007669"/>
    <property type="project" value="TreeGrafter"/>
</dbReference>
<proteinExistence type="predicted"/>
<keyword evidence="1" id="KW-0472">Membrane</keyword>
<dbReference type="InterPro" id="IPR051717">
    <property type="entry name" value="MFS_MFSD6"/>
</dbReference>
<feature type="transmembrane region" description="Helical" evidence="1">
    <location>
        <begin position="12"/>
        <end position="31"/>
    </location>
</feature>
<keyword evidence="1" id="KW-1133">Transmembrane helix</keyword>
<name>A0A8J2P3U2_9HEXA</name>